<keyword evidence="1" id="KW-0472">Membrane</keyword>
<proteinExistence type="predicted"/>
<sequence length="163" mass="17955">MTPIGFVLAICWAAPVLRVDGSKSEAEFALGRFFEKVEDLVECRTDSLQDEASKLAKQRVHAIQQLLENVNNNNHSEPERGHAVFLRASWFLSSGGPAKVNRRLLMVTGVVALSVSCALALLLAALLVPKACLQLWGERNPTRRAKQFSQADELAAEFLPSRN</sequence>
<protein>
    <submittedName>
        <fullName evidence="3">Uncharacterized protein</fullName>
    </submittedName>
</protein>
<organism evidence="3 4">
    <name type="scientific">Polarella glacialis</name>
    <name type="common">Dinoflagellate</name>
    <dbReference type="NCBI Taxonomy" id="89957"/>
    <lineage>
        <taxon>Eukaryota</taxon>
        <taxon>Sar</taxon>
        <taxon>Alveolata</taxon>
        <taxon>Dinophyceae</taxon>
        <taxon>Suessiales</taxon>
        <taxon>Suessiaceae</taxon>
        <taxon>Polarella</taxon>
    </lineage>
</organism>
<name>A0A813ILX1_POLGL</name>
<feature type="chain" id="PRO_5032313620" evidence="2">
    <location>
        <begin position="22"/>
        <end position="163"/>
    </location>
</feature>
<keyword evidence="2" id="KW-0732">Signal</keyword>
<feature type="signal peptide" evidence="2">
    <location>
        <begin position="1"/>
        <end position="21"/>
    </location>
</feature>
<keyword evidence="1" id="KW-1133">Transmembrane helix</keyword>
<dbReference type="EMBL" id="CAJNNW010010699">
    <property type="protein sequence ID" value="CAE8652349.1"/>
    <property type="molecule type" value="Genomic_DNA"/>
</dbReference>
<evidence type="ECO:0000256" key="1">
    <source>
        <dbReference type="SAM" id="Phobius"/>
    </source>
</evidence>
<reference evidence="3" key="1">
    <citation type="submission" date="2021-02" db="EMBL/GenBank/DDBJ databases">
        <authorList>
            <person name="Dougan E. K."/>
            <person name="Rhodes N."/>
            <person name="Thang M."/>
            <person name="Chan C."/>
        </authorList>
    </citation>
    <scope>NUCLEOTIDE SEQUENCE</scope>
</reference>
<evidence type="ECO:0000313" key="3">
    <source>
        <dbReference type="EMBL" id="CAE8652349.1"/>
    </source>
</evidence>
<accession>A0A813ILX1</accession>
<gene>
    <name evidence="3" type="ORF">PGLA2088_LOCUS9632</name>
</gene>
<evidence type="ECO:0000313" key="4">
    <source>
        <dbReference type="Proteomes" id="UP000626109"/>
    </source>
</evidence>
<feature type="transmembrane region" description="Helical" evidence="1">
    <location>
        <begin position="104"/>
        <end position="128"/>
    </location>
</feature>
<dbReference type="AlphaFoldDB" id="A0A813ILX1"/>
<keyword evidence="1" id="KW-0812">Transmembrane</keyword>
<evidence type="ECO:0000256" key="2">
    <source>
        <dbReference type="SAM" id="SignalP"/>
    </source>
</evidence>
<comment type="caution">
    <text evidence="3">The sequence shown here is derived from an EMBL/GenBank/DDBJ whole genome shotgun (WGS) entry which is preliminary data.</text>
</comment>
<dbReference type="Proteomes" id="UP000626109">
    <property type="component" value="Unassembled WGS sequence"/>
</dbReference>